<dbReference type="PANTHER" id="PTHR32114:SF2">
    <property type="entry name" value="ABC TRANSPORTER ABCH.3"/>
    <property type="match status" value="1"/>
</dbReference>
<keyword evidence="4" id="KW-1185">Reference proteome</keyword>
<dbReference type="AlphaFoldDB" id="A0A1M7Z2I3"/>
<keyword evidence="1" id="KW-0175">Coiled coil</keyword>
<evidence type="ECO:0000313" key="4">
    <source>
        <dbReference type="Proteomes" id="UP000184600"/>
    </source>
</evidence>
<dbReference type="RefSeq" id="WP_073586593.1">
    <property type="nucleotide sequence ID" value="NZ_AP024898.1"/>
</dbReference>
<dbReference type="Pfam" id="PF13558">
    <property type="entry name" value="SbcC_Walker_B"/>
    <property type="match status" value="1"/>
</dbReference>
<protein>
    <submittedName>
        <fullName evidence="3">Nuclease SbcCD subunit C</fullName>
    </submittedName>
</protein>
<dbReference type="EMBL" id="FRFG01000103">
    <property type="protein sequence ID" value="SHO59179.1"/>
    <property type="molecule type" value="Genomic_DNA"/>
</dbReference>
<feature type="domain" description="Rad50/SbcC-type AAA" evidence="2">
    <location>
        <begin position="5"/>
        <end position="207"/>
    </location>
</feature>
<dbReference type="GO" id="GO:0006302">
    <property type="term" value="P:double-strand break repair"/>
    <property type="evidence" value="ECO:0007669"/>
    <property type="project" value="InterPro"/>
</dbReference>
<organism evidence="3 4">
    <name type="scientific">Vibrio quintilis</name>
    <dbReference type="NCBI Taxonomy" id="1117707"/>
    <lineage>
        <taxon>Bacteria</taxon>
        <taxon>Pseudomonadati</taxon>
        <taxon>Pseudomonadota</taxon>
        <taxon>Gammaproteobacteria</taxon>
        <taxon>Vibrionales</taxon>
        <taxon>Vibrionaceae</taxon>
        <taxon>Vibrio</taxon>
    </lineage>
</organism>
<reference evidence="4" key="1">
    <citation type="submission" date="2016-12" db="EMBL/GenBank/DDBJ databases">
        <authorList>
            <person name="Rodrigo-Torres L."/>
            <person name="Arahal R.D."/>
            <person name="Lucena T."/>
        </authorList>
    </citation>
    <scope>NUCLEOTIDE SEQUENCE [LARGE SCALE GENOMIC DNA]</scope>
</reference>
<dbReference type="Gene3D" id="3.40.50.300">
    <property type="entry name" value="P-loop containing nucleotide triphosphate hydrolases"/>
    <property type="match status" value="2"/>
</dbReference>
<feature type="coiled-coil region" evidence="1">
    <location>
        <begin position="963"/>
        <end position="1038"/>
    </location>
</feature>
<feature type="coiled-coil region" evidence="1">
    <location>
        <begin position="875"/>
        <end position="934"/>
    </location>
</feature>
<evidence type="ECO:0000256" key="1">
    <source>
        <dbReference type="SAM" id="Coils"/>
    </source>
</evidence>
<dbReference type="InterPro" id="IPR027417">
    <property type="entry name" value="P-loop_NTPase"/>
</dbReference>
<dbReference type="SUPFAM" id="SSF52540">
    <property type="entry name" value="P-loop containing nucleoside triphosphate hydrolases"/>
    <property type="match status" value="1"/>
</dbReference>
<evidence type="ECO:0000259" key="2">
    <source>
        <dbReference type="Pfam" id="PF13476"/>
    </source>
</evidence>
<sequence length="1225" mass="138197">MRILQLRFKNLNSLAGEWLIDFTHPAFTADGLFAITGPTGAGKTTILDAICLALYGRTPRLSRVTKGMNEIMSRQCGECFAEVTFETQSGQYRCHWSQHRARKKSDGDLQAPKHEIADAKSNILLESKLKLVAEQIEKLTGMDFDRFTRSMLLAQGGFAAFLQAAPDERAPILEQITGTGIYSQISVRVHEYRTEQHKRLEQLQSGLAGMPILSSDAEMQLTNDLKEKTEQDESCGKQKQQKLLAIQWLEGQALLRQELQQLETEQGQLQQETEAFLPQQKKLDTALRAIELSAPYTELKTKRLSLQASHEQLNARHAQLPDCTTAMQQAGKALATAEERYVAARAEQQSQQKVLRSVRELDVQITTKSVPVEELRQALKAHRQTIAELQKNQQRDTTLLQQKKAEAEALSFQLDTGRADEKLTTELTGLRSRFRQIHGLTEQVHTKHQAVEQTTSTLTMHEQQWLQACEQQEYAGKKRQQDEQLVAEKQTALNACLGEKTLSEWRHYHTDLIQALSDSESAIKAAETLSQAEQNLAAQAQRDALLVQQISGTEAALKTSQTHQEQLEKETGYLETQLTLIRRIEDLEQARQQLRDGEPCPLCGSETHPYAQGNTPIADETQQQLEQLRLELADVRKNVSDQLILLAGINKEREQLSVRETEYKAVIQESRQQLTRYCRELCIEAAPEEHLSHQLEQHLQMVQQQLASVRLTLSQAEEAELALMNLRQLLETAKNTELNLTQAVQALYLKKTVLAEEQKRLKQEAETLQEQQQQELTRLQSELEVFGITQVTPEKLPAIDTALTDRSRQWHERHQRHTALLQDIAGLEIGLQHHGEQIRDAEAGLSVQKDKLTGMESVLTALCRQRVELFGDKDADAEEMRLHQVTDTAEKLLEEKRQSSSLAGQALNQLQQKISDLKRTQETQQTELENMQQEFITQLSHWQFDNEADYLSACLSGEERQALKQKSQALAEQQTRLKTLLHEKGQLLVSEEKKQLTDEPLETLKETEAFLAGQQQQLQQEIGAIRQQLQDNEKLRQQQQTQITAIEGQQRECDRWETLHELIGSADGKKFRNFAQGLTFEMMIGHANLQLQKMTDRYLLIHDPLRPLELSVIDNYQAGEVRSAKNLSGGESFIVSLALALGLSGMASHNVRVDSLFLDEGFGTLDEDALDIALETLAGLQQEGKLIGVISHIAALQDRISTRIIVSPGNGGTSTISGAGCSHQA</sequence>
<proteinExistence type="predicted"/>
<dbReference type="STRING" id="1117707.VQ7734_04959"/>
<dbReference type="PANTHER" id="PTHR32114">
    <property type="entry name" value="ABC TRANSPORTER ABCH.3"/>
    <property type="match status" value="1"/>
</dbReference>
<dbReference type="InterPro" id="IPR038729">
    <property type="entry name" value="Rad50/SbcC_AAA"/>
</dbReference>
<feature type="coiled-coil region" evidence="1">
    <location>
        <begin position="699"/>
        <end position="782"/>
    </location>
</feature>
<name>A0A1M7Z2I3_9VIBR</name>
<dbReference type="GO" id="GO:0016887">
    <property type="term" value="F:ATP hydrolysis activity"/>
    <property type="evidence" value="ECO:0007669"/>
    <property type="project" value="InterPro"/>
</dbReference>
<gene>
    <name evidence="3" type="primary">sbcC</name>
    <name evidence="3" type="ORF">VQ7734_04959</name>
</gene>
<dbReference type="Proteomes" id="UP000184600">
    <property type="component" value="Unassembled WGS sequence"/>
</dbReference>
<evidence type="ECO:0000313" key="3">
    <source>
        <dbReference type="EMBL" id="SHO59179.1"/>
    </source>
</evidence>
<accession>A0A1M7Z2I3</accession>
<dbReference type="Pfam" id="PF13476">
    <property type="entry name" value="AAA_23"/>
    <property type="match status" value="1"/>
</dbReference>
<dbReference type="OrthoDB" id="9795626at2"/>